<proteinExistence type="predicted"/>
<protein>
    <submittedName>
        <fullName evidence="2">Uncharacterized protein</fullName>
    </submittedName>
</protein>
<dbReference type="EMBL" id="JASSZA010000014">
    <property type="protein sequence ID" value="KAK2094048.1"/>
    <property type="molecule type" value="Genomic_DNA"/>
</dbReference>
<accession>A0ABQ9UAE8</accession>
<comment type="caution">
    <text evidence="2">The sequence shown here is derived from an EMBL/GenBank/DDBJ whole genome shotgun (WGS) entry which is preliminary data.</text>
</comment>
<organism evidence="2 3">
    <name type="scientific">Saguinus oedipus</name>
    <name type="common">Cotton-top tamarin</name>
    <name type="synonym">Oedipomidas oedipus</name>
    <dbReference type="NCBI Taxonomy" id="9490"/>
    <lineage>
        <taxon>Eukaryota</taxon>
        <taxon>Metazoa</taxon>
        <taxon>Chordata</taxon>
        <taxon>Craniata</taxon>
        <taxon>Vertebrata</taxon>
        <taxon>Euteleostomi</taxon>
        <taxon>Mammalia</taxon>
        <taxon>Eutheria</taxon>
        <taxon>Euarchontoglires</taxon>
        <taxon>Primates</taxon>
        <taxon>Haplorrhini</taxon>
        <taxon>Platyrrhini</taxon>
        <taxon>Cebidae</taxon>
        <taxon>Callitrichinae</taxon>
        <taxon>Saguinus</taxon>
    </lineage>
</organism>
<reference evidence="2 3" key="1">
    <citation type="submission" date="2023-05" db="EMBL/GenBank/DDBJ databases">
        <title>B98-5 Cell Line De Novo Hybrid Assembly: An Optical Mapping Approach.</title>
        <authorList>
            <person name="Kananen K."/>
            <person name="Auerbach J.A."/>
            <person name="Kautto E."/>
            <person name="Blachly J.S."/>
        </authorList>
    </citation>
    <scope>NUCLEOTIDE SEQUENCE [LARGE SCALE GENOMIC DNA]</scope>
    <source>
        <strain evidence="2">B95-8</strain>
        <tissue evidence="2">Cell line</tissue>
    </source>
</reference>
<gene>
    <name evidence="2" type="ORF">P7K49_027786</name>
</gene>
<dbReference type="Proteomes" id="UP001266305">
    <property type="component" value="Unassembled WGS sequence"/>
</dbReference>
<sequence>MDWLPWVSYMLSPKPWAGIITEVCRQLAGSGHCPIWSSSLGLPRKVGLQTLPSHPSVTKCEMWECCPATLSFLSLQQGKRSSVKAGGGLEGTSREEPHKHKVYPTPLAVTA</sequence>
<evidence type="ECO:0000256" key="1">
    <source>
        <dbReference type="SAM" id="MobiDB-lite"/>
    </source>
</evidence>
<feature type="region of interest" description="Disordered" evidence="1">
    <location>
        <begin position="77"/>
        <end position="111"/>
    </location>
</feature>
<evidence type="ECO:0000313" key="2">
    <source>
        <dbReference type="EMBL" id="KAK2094048.1"/>
    </source>
</evidence>
<name>A0ABQ9UAE8_SAGOE</name>
<keyword evidence="3" id="KW-1185">Reference proteome</keyword>
<evidence type="ECO:0000313" key="3">
    <source>
        <dbReference type="Proteomes" id="UP001266305"/>
    </source>
</evidence>